<dbReference type="InterPro" id="IPR011043">
    <property type="entry name" value="Gal_Oxase/kelch_b-propeller"/>
</dbReference>
<feature type="chain" id="PRO_5013310296" description="Kelch repeat-containing protein" evidence="1">
    <location>
        <begin position="19"/>
        <end position="340"/>
    </location>
</feature>
<dbReference type="SUPFAM" id="SSF50965">
    <property type="entry name" value="Galactose oxidase, central domain"/>
    <property type="match status" value="1"/>
</dbReference>
<name>A0A2B7XEA3_9EURO</name>
<organism evidence="2 3">
    <name type="scientific">Blastomyces parvus</name>
    <dbReference type="NCBI Taxonomy" id="2060905"/>
    <lineage>
        <taxon>Eukaryota</taxon>
        <taxon>Fungi</taxon>
        <taxon>Dikarya</taxon>
        <taxon>Ascomycota</taxon>
        <taxon>Pezizomycotina</taxon>
        <taxon>Eurotiomycetes</taxon>
        <taxon>Eurotiomycetidae</taxon>
        <taxon>Onygenales</taxon>
        <taxon>Ajellomycetaceae</taxon>
        <taxon>Blastomyces</taxon>
    </lineage>
</organism>
<keyword evidence="1" id="KW-0732">Signal</keyword>
<protein>
    <recommendedName>
        <fullName evidence="4">Kelch repeat-containing protein</fullName>
    </recommendedName>
</protein>
<dbReference type="PANTHER" id="PTHR45632">
    <property type="entry name" value="LD33804P"/>
    <property type="match status" value="1"/>
</dbReference>
<dbReference type="Proteomes" id="UP000224080">
    <property type="component" value="Unassembled WGS sequence"/>
</dbReference>
<proteinExistence type="predicted"/>
<sequence>MHPLAVLLPILLLDTTHAATWRPLTPLPSAVGTHATVLLSPTQLVTIGGLAGEGTTDAVLLYDIPSNTWSPRSPIPTPLNHLNAASVNGKIYLLGGVLGAPIQGRSVTADGWVYDPRQDRWTAVAPMPQAEARGSAAVGVHRDSGVIYLAGGVQGSEQGALDIVSAYDTVRGEWISLPARARRMPAPRDHAGGVTVGGKLYVVGGRDAGVLKDTVFVLDMDDVDRGWREEEGEWARMPTARAGLAVAALGKRIYTFGGEGNEEVASGVFNQTEVFDVERRVWERLGPMAEPRHGMSAVGVQGNCHGDGGGVIYIPGGSLEEGAHATSYFDAFYPWRNRQD</sequence>
<feature type="signal peptide" evidence="1">
    <location>
        <begin position="1"/>
        <end position="18"/>
    </location>
</feature>
<dbReference type="SMART" id="SM00612">
    <property type="entry name" value="Kelch"/>
    <property type="match status" value="5"/>
</dbReference>
<accession>A0A2B7XEA3</accession>
<dbReference type="STRING" id="2060905.A0A2B7XEA3"/>
<dbReference type="AlphaFoldDB" id="A0A2B7XEA3"/>
<gene>
    <name evidence="2" type="ORF">GX51_02026</name>
</gene>
<keyword evidence="3" id="KW-1185">Reference proteome</keyword>
<dbReference type="Pfam" id="PF24681">
    <property type="entry name" value="Kelch_KLHDC2_KLHL20_DRC7"/>
    <property type="match status" value="1"/>
</dbReference>
<dbReference type="PANTHER" id="PTHR45632:SF24">
    <property type="entry name" value="GALACTOSE OXIDASE"/>
    <property type="match status" value="1"/>
</dbReference>
<evidence type="ECO:0000256" key="1">
    <source>
        <dbReference type="SAM" id="SignalP"/>
    </source>
</evidence>
<reference evidence="2 3" key="1">
    <citation type="submission" date="2017-10" db="EMBL/GenBank/DDBJ databases">
        <title>Comparative genomics in systemic dimorphic fungi from Ajellomycetaceae.</title>
        <authorList>
            <person name="Munoz J.F."/>
            <person name="Mcewen J.G."/>
            <person name="Clay O.K."/>
            <person name="Cuomo C.A."/>
        </authorList>
    </citation>
    <scope>NUCLEOTIDE SEQUENCE [LARGE SCALE GENOMIC DNA]</scope>
    <source>
        <strain evidence="2 3">UAMH130</strain>
    </source>
</reference>
<dbReference type="InterPro" id="IPR006652">
    <property type="entry name" value="Kelch_1"/>
</dbReference>
<comment type="caution">
    <text evidence="2">The sequence shown here is derived from an EMBL/GenBank/DDBJ whole genome shotgun (WGS) entry which is preliminary data.</text>
</comment>
<evidence type="ECO:0008006" key="4">
    <source>
        <dbReference type="Google" id="ProtNLM"/>
    </source>
</evidence>
<dbReference type="InterPro" id="IPR015915">
    <property type="entry name" value="Kelch-typ_b-propeller"/>
</dbReference>
<evidence type="ECO:0000313" key="2">
    <source>
        <dbReference type="EMBL" id="PGH06987.1"/>
    </source>
</evidence>
<dbReference type="Gene3D" id="2.120.10.80">
    <property type="entry name" value="Kelch-type beta propeller"/>
    <property type="match status" value="2"/>
</dbReference>
<dbReference type="EMBL" id="PDNC01000017">
    <property type="protein sequence ID" value="PGH06987.1"/>
    <property type="molecule type" value="Genomic_DNA"/>
</dbReference>
<evidence type="ECO:0000313" key="3">
    <source>
        <dbReference type="Proteomes" id="UP000224080"/>
    </source>
</evidence>
<dbReference type="OrthoDB" id="45365at2759"/>